<reference evidence="1" key="2">
    <citation type="submission" date="2020-07" db="EMBL/GenBank/DDBJ databases">
        <authorList>
            <person name="Pettersson B.M.F."/>
            <person name="Behra P.R.K."/>
            <person name="Ramesh M."/>
            <person name="Das S."/>
            <person name="Dasgupta S."/>
            <person name="Kirsebom L.A."/>
        </authorList>
    </citation>
    <scope>NUCLEOTIDE SEQUENCE</scope>
    <source>
        <strain evidence="1">DSM 45439</strain>
    </source>
</reference>
<reference evidence="2 3" key="1">
    <citation type="submission" date="2017-02" db="EMBL/GenBank/DDBJ databases">
        <title>The new phylogeny of genus Mycobacterium.</title>
        <authorList>
            <person name="Tortoli E."/>
            <person name="Trovato A."/>
            <person name="Cirillo D.M."/>
        </authorList>
    </citation>
    <scope>NUCLEOTIDE SEQUENCE [LARGE SCALE GENOMIC DNA]</scope>
    <source>
        <strain evidence="2 3">DSM 45439</strain>
    </source>
</reference>
<gene>
    <name evidence="2" type="ORF">BST19_19935</name>
    <name evidence="1" type="ORF">H7I91_21575</name>
</gene>
<accession>A0AAW5SBF4</accession>
<dbReference type="EMBL" id="JACKTG010000074">
    <property type="protein sequence ID" value="MCV6991828.1"/>
    <property type="molecule type" value="Genomic_DNA"/>
</dbReference>
<sequence>MPVLAVIDQGAVVVFHHGALIVTQTTSTPSAGAGAITALGVQQLAQRVRRDRLPVMRAGQLADRVPNGFGDVIARCLCRQLRHLRRLHRRHAAHRHTAHR</sequence>
<reference evidence="1" key="3">
    <citation type="journal article" date="2022" name="BMC Genomics">
        <title>Comparative genome analysis of mycobacteria focusing on tRNA and non-coding RNA.</title>
        <authorList>
            <person name="Behra P.R.K."/>
            <person name="Pettersson B.M.F."/>
            <person name="Ramesh M."/>
            <person name="Das S."/>
            <person name="Dasgupta S."/>
            <person name="Kirsebom L.A."/>
        </authorList>
    </citation>
    <scope>NUCLEOTIDE SEQUENCE</scope>
    <source>
        <strain evidence="1">DSM 45439</strain>
    </source>
</reference>
<dbReference type="EMBL" id="MVHL01000036">
    <property type="protein sequence ID" value="ORA45770.1"/>
    <property type="molecule type" value="Genomic_DNA"/>
</dbReference>
<name>A0AAW5SBF4_MYCBC</name>
<protein>
    <submittedName>
        <fullName evidence="1">Uncharacterized protein</fullName>
    </submittedName>
</protein>
<evidence type="ECO:0000313" key="1">
    <source>
        <dbReference type="EMBL" id="MCV6991828.1"/>
    </source>
</evidence>
<proteinExistence type="predicted"/>
<dbReference type="Proteomes" id="UP001207588">
    <property type="component" value="Unassembled WGS sequence"/>
</dbReference>
<dbReference type="RefSeq" id="WP_083071455.1">
    <property type="nucleotide sequence ID" value="NZ_JACKTG010000074.1"/>
</dbReference>
<dbReference type="AlphaFoldDB" id="A0AAW5SBF4"/>
<dbReference type="Proteomes" id="UP000192293">
    <property type="component" value="Unassembled WGS sequence"/>
</dbReference>
<organism evidence="1 4">
    <name type="scientific">Mycobacterium bouchedurhonense</name>
    <dbReference type="NCBI Taxonomy" id="701041"/>
    <lineage>
        <taxon>Bacteria</taxon>
        <taxon>Bacillati</taxon>
        <taxon>Actinomycetota</taxon>
        <taxon>Actinomycetes</taxon>
        <taxon>Mycobacteriales</taxon>
        <taxon>Mycobacteriaceae</taxon>
        <taxon>Mycobacterium</taxon>
        <taxon>Mycobacterium avium complex (MAC)</taxon>
    </lineage>
</organism>
<evidence type="ECO:0000313" key="3">
    <source>
        <dbReference type="Proteomes" id="UP000192293"/>
    </source>
</evidence>
<comment type="caution">
    <text evidence="1">The sequence shown here is derived from an EMBL/GenBank/DDBJ whole genome shotgun (WGS) entry which is preliminary data.</text>
</comment>
<evidence type="ECO:0000313" key="2">
    <source>
        <dbReference type="EMBL" id="ORA45770.1"/>
    </source>
</evidence>
<evidence type="ECO:0000313" key="4">
    <source>
        <dbReference type="Proteomes" id="UP001207588"/>
    </source>
</evidence>
<keyword evidence="3" id="KW-1185">Reference proteome</keyword>